<dbReference type="Pfam" id="PF11158">
    <property type="entry name" value="DUF2938"/>
    <property type="match status" value="1"/>
</dbReference>
<dbReference type="OrthoDB" id="9812539at2"/>
<evidence type="ECO:0000313" key="3">
    <source>
        <dbReference type="Proteomes" id="UP000093366"/>
    </source>
</evidence>
<gene>
    <name evidence="2" type="ORF">A7985_10095</name>
</gene>
<proteinExistence type="predicted"/>
<name>A0A1C0TSS0_9GAMM</name>
<evidence type="ECO:0008006" key="4">
    <source>
        <dbReference type="Google" id="ProtNLM"/>
    </source>
</evidence>
<feature type="transmembrane region" description="Helical" evidence="1">
    <location>
        <begin position="136"/>
        <end position="158"/>
    </location>
</feature>
<accession>A0A1C0TSS0</accession>
<keyword evidence="1" id="KW-1133">Transmembrane helix</keyword>
<feature type="transmembrane region" description="Helical" evidence="1">
    <location>
        <begin position="95"/>
        <end position="116"/>
    </location>
</feature>
<evidence type="ECO:0000313" key="2">
    <source>
        <dbReference type="EMBL" id="OCQ22301.1"/>
    </source>
</evidence>
<dbReference type="AlphaFoldDB" id="A0A1C0TSS0"/>
<evidence type="ECO:0000256" key="1">
    <source>
        <dbReference type="SAM" id="Phobius"/>
    </source>
</evidence>
<organism evidence="2 3">
    <name type="scientific">Pseudoalteromonas luteoviolacea</name>
    <dbReference type="NCBI Taxonomy" id="43657"/>
    <lineage>
        <taxon>Bacteria</taxon>
        <taxon>Pseudomonadati</taxon>
        <taxon>Pseudomonadota</taxon>
        <taxon>Gammaproteobacteria</taxon>
        <taxon>Alteromonadales</taxon>
        <taxon>Pseudoalteromonadaceae</taxon>
        <taxon>Pseudoalteromonas</taxon>
    </lineage>
</organism>
<dbReference type="EMBL" id="MAUJ01000002">
    <property type="protein sequence ID" value="OCQ22301.1"/>
    <property type="molecule type" value="Genomic_DNA"/>
</dbReference>
<comment type="caution">
    <text evidence="2">The sequence shown here is derived from an EMBL/GenBank/DDBJ whole genome shotgun (WGS) entry which is preliminary data.</text>
</comment>
<keyword evidence="1" id="KW-0812">Transmembrane</keyword>
<dbReference type="InterPro" id="IPR021329">
    <property type="entry name" value="DUF2938"/>
</dbReference>
<protein>
    <recommendedName>
        <fullName evidence="4">DUF2938 domain-containing protein</fullName>
    </recommendedName>
</protein>
<sequence>MSYAVAIGIGATLFMDLYSYTLKRVFQVHSLDYALVGRWVLYLDRQLRHDNIVQSPRMRHETTVGWVCHYIIGVVFSAIFLFWGQLMGGSAEGFATSVMFGLITVAFPFFIMQPSFGFGIAASKTPSPYVARLKSVTAHIMFGIGIYLSILILTSLGFEI</sequence>
<dbReference type="Proteomes" id="UP000093366">
    <property type="component" value="Unassembled WGS sequence"/>
</dbReference>
<feature type="transmembrane region" description="Helical" evidence="1">
    <location>
        <begin position="64"/>
        <end position="83"/>
    </location>
</feature>
<reference evidence="3" key="1">
    <citation type="submission" date="2016-07" db="EMBL/GenBank/DDBJ databases">
        <authorList>
            <person name="Florea S."/>
            <person name="Webb J.S."/>
            <person name="Jaromczyk J."/>
            <person name="Schardl C.L."/>
        </authorList>
    </citation>
    <scope>NUCLEOTIDE SEQUENCE [LARGE SCALE GENOMIC DNA]</scope>
    <source>
        <strain evidence="3">IPB1</strain>
    </source>
</reference>
<keyword evidence="1" id="KW-0472">Membrane</keyword>